<evidence type="ECO:0000313" key="1">
    <source>
        <dbReference type="EnsemblMetazoa" id="AFAF007925-PA"/>
    </source>
</evidence>
<proteinExistence type="predicted"/>
<sequence length="232" mass="26330">MHRRTRTRTTSVAVVILSLRLLLLRLRRRSNLLRHDIVGRLHRCDRLRLHRESGHVWIEHMVTHRGWLLHRGWTTALRSQHRRTRHHRIVLVHGQILARLGMVLVRYVGRWWRLGPHCDTRVNHPRVVVWWPTERSAATIVPFRVVVHLVVGLHVGRVDEVRVAVERCVVIHLHVRGGHEEGRTGRMLGHIVLPGMVTGAGGISCSSGPGPTSAGPMYAPVGVAVVTYGDSP</sequence>
<evidence type="ECO:0000313" key="2">
    <source>
        <dbReference type="Proteomes" id="UP000075886"/>
    </source>
</evidence>
<organism evidence="1 2">
    <name type="scientific">Anopheles farauti</name>
    <dbReference type="NCBI Taxonomy" id="69004"/>
    <lineage>
        <taxon>Eukaryota</taxon>
        <taxon>Metazoa</taxon>
        <taxon>Ecdysozoa</taxon>
        <taxon>Arthropoda</taxon>
        <taxon>Hexapoda</taxon>
        <taxon>Insecta</taxon>
        <taxon>Pterygota</taxon>
        <taxon>Neoptera</taxon>
        <taxon>Endopterygota</taxon>
        <taxon>Diptera</taxon>
        <taxon>Nematocera</taxon>
        <taxon>Culicoidea</taxon>
        <taxon>Culicidae</taxon>
        <taxon>Anophelinae</taxon>
        <taxon>Anopheles</taxon>
    </lineage>
</organism>
<reference evidence="2" key="1">
    <citation type="submission" date="2014-01" db="EMBL/GenBank/DDBJ databases">
        <title>The Genome Sequence of Anopheles farauti FAR1 (V2).</title>
        <authorList>
            <consortium name="The Broad Institute Genomics Platform"/>
            <person name="Neafsey D.E."/>
            <person name="Besansky N."/>
            <person name="Howell P."/>
            <person name="Walton C."/>
            <person name="Young S.K."/>
            <person name="Zeng Q."/>
            <person name="Gargeya S."/>
            <person name="Fitzgerald M."/>
            <person name="Haas B."/>
            <person name="Abouelleil A."/>
            <person name="Allen A.W."/>
            <person name="Alvarado L."/>
            <person name="Arachchi H.M."/>
            <person name="Berlin A.M."/>
            <person name="Chapman S.B."/>
            <person name="Gainer-Dewar J."/>
            <person name="Goldberg J."/>
            <person name="Griggs A."/>
            <person name="Gujja S."/>
            <person name="Hansen M."/>
            <person name="Howarth C."/>
            <person name="Imamovic A."/>
            <person name="Ireland A."/>
            <person name="Larimer J."/>
            <person name="McCowan C."/>
            <person name="Murphy C."/>
            <person name="Pearson M."/>
            <person name="Poon T.W."/>
            <person name="Priest M."/>
            <person name="Roberts A."/>
            <person name="Saif S."/>
            <person name="Shea T."/>
            <person name="Sisk P."/>
            <person name="Sykes S."/>
            <person name="Wortman J."/>
            <person name="Nusbaum C."/>
            <person name="Birren B."/>
        </authorList>
    </citation>
    <scope>NUCLEOTIDE SEQUENCE [LARGE SCALE GENOMIC DNA]</scope>
    <source>
        <strain evidence="2">FAR1</strain>
    </source>
</reference>
<accession>A0A182QDD9</accession>
<dbReference type="EMBL" id="AXCN02000395">
    <property type="status" value="NOT_ANNOTATED_CDS"/>
    <property type="molecule type" value="Genomic_DNA"/>
</dbReference>
<dbReference type="VEuPathDB" id="VectorBase:AFAF007925"/>
<name>A0A182QDD9_9DIPT</name>
<protein>
    <submittedName>
        <fullName evidence="1">Uncharacterized protein</fullName>
    </submittedName>
</protein>
<reference evidence="1" key="2">
    <citation type="submission" date="2020-05" db="UniProtKB">
        <authorList>
            <consortium name="EnsemblMetazoa"/>
        </authorList>
    </citation>
    <scope>IDENTIFICATION</scope>
    <source>
        <strain evidence="1">FAR1</strain>
    </source>
</reference>
<dbReference type="Proteomes" id="UP000075886">
    <property type="component" value="Unassembled WGS sequence"/>
</dbReference>
<dbReference type="AlphaFoldDB" id="A0A182QDD9"/>
<keyword evidence="2" id="KW-1185">Reference proteome</keyword>
<dbReference type="EnsemblMetazoa" id="AFAF007925-RA">
    <property type="protein sequence ID" value="AFAF007925-PA"/>
    <property type="gene ID" value="AFAF007925"/>
</dbReference>